<feature type="compositionally biased region" description="Pro residues" evidence="3">
    <location>
        <begin position="386"/>
        <end position="410"/>
    </location>
</feature>
<organism evidence="5 6">
    <name type="scientific">Amycolatopsis samaneae</name>
    <dbReference type="NCBI Taxonomy" id="664691"/>
    <lineage>
        <taxon>Bacteria</taxon>
        <taxon>Bacillati</taxon>
        <taxon>Actinomycetota</taxon>
        <taxon>Actinomycetes</taxon>
        <taxon>Pseudonocardiales</taxon>
        <taxon>Pseudonocardiaceae</taxon>
        <taxon>Amycolatopsis</taxon>
    </lineage>
</organism>
<feature type="compositionally biased region" description="Low complexity" evidence="3">
    <location>
        <begin position="411"/>
        <end position="421"/>
    </location>
</feature>
<keyword evidence="1" id="KW-0326">Glycosidase</keyword>
<dbReference type="EMBL" id="JBHUKU010000026">
    <property type="protein sequence ID" value="MFD2464599.1"/>
    <property type="molecule type" value="Genomic_DNA"/>
</dbReference>
<protein>
    <submittedName>
        <fullName evidence="5">Fibronectin type III domain-containing protein</fullName>
    </submittedName>
</protein>
<feature type="compositionally biased region" description="Basic and acidic residues" evidence="3">
    <location>
        <begin position="333"/>
        <end position="343"/>
    </location>
</feature>
<dbReference type="Pfam" id="PF00041">
    <property type="entry name" value="fn3"/>
    <property type="match status" value="1"/>
</dbReference>
<evidence type="ECO:0000259" key="4">
    <source>
        <dbReference type="PROSITE" id="PS50853"/>
    </source>
</evidence>
<dbReference type="PROSITE" id="PS50853">
    <property type="entry name" value="FN3"/>
    <property type="match status" value="1"/>
</dbReference>
<feature type="region of interest" description="Disordered" evidence="3">
    <location>
        <begin position="668"/>
        <end position="687"/>
    </location>
</feature>
<proteinExistence type="predicted"/>
<dbReference type="SUPFAM" id="SSF49265">
    <property type="entry name" value="Fibronectin type III"/>
    <property type="match status" value="1"/>
</dbReference>
<keyword evidence="1" id="KW-0378">Hydrolase</keyword>
<evidence type="ECO:0000256" key="2">
    <source>
        <dbReference type="ARBA" id="ARBA00023326"/>
    </source>
</evidence>
<evidence type="ECO:0000313" key="6">
    <source>
        <dbReference type="Proteomes" id="UP001597419"/>
    </source>
</evidence>
<comment type="caution">
    <text evidence="5">The sequence shown here is derived from an EMBL/GenBank/DDBJ whole genome shotgun (WGS) entry which is preliminary data.</text>
</comment>
<feature type="region of interest" description="Disordered" evidence="3">
    <location>
        <begin position="321"/>
        <end position="343"/>
    </location>
</feature>
<evidence type="ECO:0000256" key="1">
    <source>
        <dbReference type="ARBA" id="ARBA00023295"/>
    </source>
</evidence>
<keyword evidence="6" id="KW-1185">Reference proteome</keyword>
<keyword evidence="2" id="KW-0119">Carbohydrate metabolism</keyword>
<dbReference type="Gene3D" id="2.60.40.10">
    <property type="entry name" value="Immunoglobulins"/>
    <property type="match status" value="1"/>
</dbReference>
<accession>A0ABW5GV01</accession>
<dbReference type="SUPFAM" id="SSF63825">
    <property type="entry name" value="YWTD domain"/>
    <property type="match status" value="1"/>
</dbReference>
<dbReference type="RefSeq" id="WP_345385796.1">
    <property type="nucleotide sequence ID" value="NZ_BAABHG010000001.1"/>
</dbReference>
<reference evidence="6" key="1">
    <citation type="journal article" date="2019" name="Int. J. Syst. Evol. Microbiol.">
        <title>The Global Catalogue of Microorganisms (GCM) 10K type strain sequencing project: providing services to taxonomists for standard genome sequencing and annotation.</title>
        <authorList>
            <consortium name="The Broad Institute Genomics Platform"/>
            <consortium name="The Broad Institute Genome Sequencing Center for Infectious Disease"/>
            <person name="Wu L."/>
            <person name="Ma J."/>
        </authorList>
    </citation>
    <scope>NUCLEOTIDE SEQUENCE [LARGE SCALE GENOMIC DNA]</scope>
    <source>
        <strain evidence="6">CGMCC 4.7643</strain>
    </source>
</reference>
<dbReference type="InterPro" id="IPR036116">
    <property type="entry name" value="FN3_sf"/>
</dbReference>
<dbReference type="Proteomes" id="UP001597419">
    <property type="component" value="Unassembled WGS sequence"/>
</dbReference>
<dbReference type="SMART" id="SM00060">
    <property type="entry name" value="FN3"/>
    <property type="match status" value="2"/>
</dbReference>
<gene>
    <name evidence="5" type="ORF">ACFSYJ_38695</name>
</gene>
<dbReference type="InterPro" id="IPR003961">
    <property type="entry name" value="FN3_dom"/>
</dbReference>
<dbReference type="CDD" id="cd00063">
    <property type="entry name" value="FN3"/>
    <property type="match status" value="2"/>
</dbReference>
<evidence type="ECO:0000256" key="3">
    <source>
        <dbReference type="SAM" id="MobiDB-lite"/>
    </source>
</evidence>
<feature type="domain" description="Fibronectin type-III" evidence="4">
    <location>
        <begin position="417"/>
        <end position="506"/>
    </location>
</feature>
<keyword evidence="2" id="KW-0624">Polysaccharide degradation</keyword>
<sequence>MNAAEPKSATRRRFSAVVRGRAAIALLVTACLVLVGVAISGRAPLPAGLQFTQVGHWVYSNELQSAIHVDGGTNQVDARASVPGAEQGSQVAQGDRSGYVVERSRISMFDKSTLSVENTATPPATETPVVLESVGGPYLVYRNAGQIARLGDPTATVPAGGPLSPPVVTSTGTLWVHRIDNGSLCELPKGTTRLACPAQLPAGHGGLLALVDDQPVVLDTAADTLSPIGKDGLGEPTAIGVKLPATAQVANSAVDGRLAVADPERNQLHLIDTTGLGQSRPAAKPVSVELPRDGRYAGPVATTHVVALVDETRNEVRTYDAKGSLKSTKKMPGKSDKTRLARGEDNRVYVDSADGAHVLVVNGDSGAVTEVAVDEQARNQTTSAAAPPPSSERADNPPPASPPPSKPSAPPVAAATAPGAPRNVSAAAGDGSATVNWVAAADNGARVTAYHVSWPGGSTTVGGGARSASVTGLAKGSSYTITVVAENSAGRGSGASARVLIQGPPAGAPGVSVNAKLGGQVSASWTEPDLHGATLLHYVVSATGKGDQQVSGTSADFSGMSGAVTVTVRAVTRYGSGPALTGATGRGSATVPTEPPTIKITKVLSWDVVLYVSVTVDGKGSETTCEVTGNQGGKSGSVPCKGSLDIKVTPGNWAGALTLTATVKSAGGSGTDTWSGTPQVKPPGSSGGVPIWLGPIALLGARREKDKRGKEKGVS</sequence>
<evidence type="ECO:0000313" key="5">
    <source>
        <dbReference type="EMBL" id="MFD2464599.1"/>
    </source>
</evidence>
<name>A0ABW5GV01_9PSEU</name>
<feature type="region of interest" description="Disordered" evidence="3">
    <location>
        <begin position="376"/>
        <end position="428"/>
    </location>
</feature>
<dbReference type="InterPro" id="IPR013783">
    <property type="entry name" value="Ig-like_fold"/>
</dbReference>